<feature type="compositionally biased region" description="Gly residues" evidence="1">
    <location>
        <begin position="205"/>
        <end position="215"/>
    </location>
</feature>
<protein>
    <recommendedName>
        <fullName evidence="6">YecA family protein</fullName>
    </recommendedName>
</protein>
<gene>
    <name evidence="2" type="ORF">MGA5115_02826</name>
    <name evidence="3" type="ORF">MGA5116_02230</name>
</gene>
<sequence>MQHQPLDDLELEELENFLDSDSVHEDCQNFVMAHGFLTALSISTEAPAASQWLPIVFEETPNFTSDKEQKHIENLFTRLFGDIQKELESEDDFLVPCEIEVSSNPDELSELEEWASGFMEGVFFTERHWFETDKEEEIAELLLPFMVASGLFEDEEVQQIRESEKLTQSCIDQIPQLVTDLFLALRTEPEKKAYKPKPQSKAKGKGGNNKGGKKR</sequence>
<dbReference type="EMBL" id="FLRA01000023">
    <property type="protein sequence ID" value="SBT18679.1"/>
    <property type="molecule type" value="Genomic_DNA"/>
</dbReference>
<name>A0A1C3JUD4_9GAMM</name>
<dbReference type="Gene3D" id="1.20.120.740">
    <property type="entry name" value="YgfB uncharacterised protein family UPF0149, PF03695"/>
    <property type="match status" value="1"/>
</dbReference>
<feature type="compositionally biased region" description="Basic residues" evidence="1">
    <location>
        <begin position="194"/>
        <end position="204"/>
    </location>
</feature>
<evidence type="ECO:0000313" key="2">
    <source>
        <dbReference type="EMBL" id="SBT18679.1"/>
    </source>
</evidence>
<reference evidence="3 4" key="1">
    <citation type="submission" date="2016-06" db="EMBL/GenBank/DDBJ databases">
        <authorList>
            <person name="Rodrigo-Torres L."/>
            <person name="Arahal D.R."/>
        </authorList>
    </citation>
    <scope>NUCLEOTIDE SEQUENCE [LARGE SCALE GENOMIC DNA]</scope>
    <source>
        <strain evidence="3 4">CECT 5116</strain>
    </source>
</reference>
<dbReference type="AlphaFoldDB" id="A0A1C3JUD4"/>
<proteinExistence type="predicted"/>
<evidence type="ECO:0000313" key="5">
    <source>
        <dbReference type="Proteomes" id="UP000092871"/>
    </source>
</evidence>
<dbReference type="Proteomes" id="UP000092871">
    <property type="component" value="Unassembled WGS sequence"/>
</dbReference>
<organism evidence="2 5">
    <name type="scientific">Marinomonas gallaica</name>
    <dbReference type="NCBI Taxonomy" id="1806667"/>
    <lineage>
        <taxon>Bacteria</taxon>
        <taxon>Pseudomonadati</taxon>
        <taxon>Pseudomonadota</taxon>
        <taxon>Gammaproteobacteria</taxon>
        <taxon>Oceanospirillales</taxon>
        <taxon>Oceanospirillaceae</taxon>
        <taxon>Marinomonas</taxon>
    </lineage>
</organism>
<dbReference type="NCBIfam" id="TIGR02292">
    <property type="entry name" value="ygfB_yecA"/>
    <property type="match status" value="1"/>
</dbReference>
<dbReference type="InterPro" id="IPR036255">
    <property type="entry name" value="YgfB-like_sf"/>
</dbReference>
<keyword evidence="4" id="KW-1185">Reference proteome</keyword>
<reference evidence="2 5" key="2">
    <citation type="submission" date="2016-06" db="EMBL/GenBank/DDBJ databases">
        <authorList>
            <person name="Kjaerup R.B."/>
            <person name="Dalgaard T.S."/>
            <person name="Juul-Madsen H.R."/>
        </authorList>
    </citation>
    <scope>NUCLEOTIDE SEQUENCE [LARGE SCALE GENOMIC DNA]</scope>
    <source>
        <strain evidence="2 5">CECT 5115</strain>
    </source>
</reference>
<evidence type="ECO:0008006" key="6">
    <source>
        <dbReference type="Google" id="ProtNLM"/>
    </source>
</evidence>
<evidence type="ECO:0000256" key="1">
    <source>
        <dbReference type="SAM" id="MobiDB-lite"/>
    </source>
</evidence>
<dbReference type="EMBL" id="FLRB01000013">
    <property type="protein sequence ID" value="SBT21634.1"/>
    <property type="molecule type" value="Genomic_DNA"/>
</dbReference>
<dbReference type="OrthoDB" id="7008537at2"/>
<dbReference type="Pfam" id="PF03695">
    <property type="entry name" value="UPF0149"/>
    <property type="match status" value="1"/>
</dbReference>
<dbReference type="InterPro" id="IPR011978">
    <property type="entry name" value="YgfB-like"/>
</dbReference>
<dbReference type="SUPFAM" id="SSF101327">
    <property type="entry name" value="YgfB-like"/>
    <property type="match status" value="1"/>
</dbReference>
<accession>A0A1C3JUD4</accession>
<evidence type="ECO:0000313" key="3">
    <source>
        <dbReference type="EMBL" id="SBT21634.1"/>
    </source>
</evidence>
<dbReference type="Proteomes" id="UP000092840">
    <property type="component" value="Unassembled WGS sequence"/>
</dbReference>
<evidence type="ECO:0000313" key="4">
    <source>
        <dbReference type="Proteomes" id="UP000092840"/>
    </source>
</evidence>
<dbReference type="RefSeq" id="WP_067037648.1">
    <property type="nucleotide sequence ID" value="NZ_FLRA01000023.1"/>
</dbReference>
<feature type="region of interest" description="Disordered" evidence="1">
    <location>
        <begin position="189"/>
        <end position="215"/>
    </location>
</feature>